<proteinExistence type="predicted"/>
<organism evidence="1">
    <name type="scientific">marine sediment metagenome</name>
    <dbReference type="NCBI Taxonomy" id="412755"/>
    <lineage>
        <taxon>unclassified sequences</taxon>
        <taxon>metagenomes</taxon>
        <taxon>ecological metagenomes</taxon>
    </lineage>
</organism>
<evidence type="ECO:0000313" key="1">
    <source>
        <dbReference type="EMBL" id="GAH52859.1"/>
    </source>
</evidence>
<reference evidence="1" key="1">
    <citation type="journal article" date="2014" name="Front. Microbiol.">
        <title>High frequency of phylogenetically diverse reductive dehalogenase-homologous genes in deep subseafloor sedimentary metagenomes.</title>
        <authorList>
            <person name="Kawai M."/>
            <person name="Futagami T."/>
            <person name="Toyoda A."/>
            <person name="Takaki Y."/>
            <person name="Nishi S."/>
            <person name="Hori S."/>
            <person name="Arai W."/>
            <person name="Tsubouchi T."/>
            <person name="Morono Y."/>
            <person name="Uchiyama I."/>
            <person name="Ito T."/>
            <person name="Fujiyama A."/>
            <person name="Inagaki F."/>
            <person name="Takami H."/>
        </authorList>
    </citation>
    <scope>NUCLEOTIDE SEQUENCE</scope>
    <source>
        <strain evidence="1">Expedition CK06-06</strain>
    </source>
</reference>
<name>X1HGA2_9ZZZZ</name>
<accession>X1HGA2</accession>
<gene>
    <name evidence="1" type="ORF">S03H2_38007</name>
</gene>
<dbReference type="EMBL" id="BARU01023414">
    <property type="protein sequence ID" value="GAH52859.1"/>
    <property type="molecule type" value="Genomic_DNA"/>
</dbReference>
<comment type="caution">
    <text evidence="1">The sequence shown here is derived from an EMBL/GenBank/DDBJ whole genome shotgun (WGS) entry which is preliminary data.</text>
</comment>
<sequence>MYLSLIGLSQAYSSLGLIWASNNCLISASSISFKSWYESGVINKRTYACAKQLAINELFIGRVPSFLIWHELFQLISKELDINDDSNDIPSLELMDACFSVRIINTNSKKDSLLSYLPDILEHQALWLSQNSCLYKLGYTNQILNDYKGIDIYDEQGLDSYFEKVANQPFRNQMIYETNFLSGNELSLSSTILGCKFNLYFKEDKELLLSAETLLAFFESFLATSLTDVYPNTESI</sequence>
<dbReference type="AlphaFoldDB" id="X1HGA2"/>
<protein>
    <submittedName>
        <fullName evidence="1">Uncharacterized protein</fullName>
    </submittedName>
</protein>
<feature type="non-terminal residue" evidence="1">
    <location>
        <position position="236"/>
    </location>
</feature>